<evidence type="ECO:0000259" key="10">
    <source>
        <dbReference type="PROSITE" id="PS50928"/>
    </source>
</evidence>
<dbReference type="PANTHER" id="PTHR30614:SF37">
    <property type="entry name" value="AMINO-ACID ABC TRANSPORTER PERMEASE PROTEIN YHDX-RELATED"/>
    <property type="match status" value="1"/>
</dbReference>
<evidence type="ECO:0000313" key="12">
    <source>
        <dbReference type="Proteomes" id="UP000315252"/>
    </source>
</evidence>
<dbReference type="GO" id="GO:0043190">
    <property type="term" value="C:ATP-binding cassette (ABC) transporter complex"/>
    <property type="evidence" value="ECO:0007669"/>
    <property type="project" value="InterPro"/>
</dbReference>
<name>A0A545TN33_9PROT</name>
<feature type="transmembrane region" description="Helical" evidence="9">
    <location>
        <begin position="133"/>
        <end position="151"/>
    </location>
</feature>
<keyword evidence="6" id="KW-0029">Amino-acid transport</keyword>
<keyword evidence="8 9" id="KW-0472">Membrane</keyword>
<feature type="transmembrane region" description="Helical" evidence="9">
    <location>
        <begin position="185"/>
        <end position="207"/>
    </location>
</feature>
<dbReference type="Gene3D" id="1.10.3720.10">
    <property type="entry name" value="MetI-like"/>
    <property type="match status" value="1"/>
</dbReference>
<dbReference type="InterPro" id="IPR035906">
    <property type="entry name" value="MetI-like_sf"/>
</dbReference>
<dbReference type="InterPro" id="IPR043429">
    <property type="entry name" value="ArtM/GltK/GlnP/TcyL/YhdX-like"/>
</dbReference>
<comment type="caution">
    <text evidence="11">The sequence shown here is derived from an EMBL/GenBank/DDBJ whole genome shotgun (WGS) entry which is preliminary data.</text>
</comment>
<dbReference type="OrthoDB" id="9814550at2"/>
<evidence type="ECO:0000256" key="8">
    <source>
        <dbReference type="ARBA" id="ARBA00023136"/>
    </source>
</evidence>
<keyword evidence="3 9" id="KW-0813">Transport</keyword>
<evidence type="ECO:0000256" key="2">
    <source>
        <dbReference type="ARBA" id="ARBA00010072"/>
    </source>
</evidence>
<evidence type="ECO:0000256" key="9">
    <source>
        <dbReference type="RuleBase" id="RU363032"/>
    </source>
</evidence>
<dbReference type="InterPro" id="IPR010065">
    <property type="entry name" value="AA_ABC_transptr_permease_3TM"/>
</dbReference>
<feature type="transmembrane region" description="Helical" evidence="9">
    <location>
        <begin position="219"/>
        <end position="236"/>
    </location>
</feature>
<keyword evidence="4" id="KW-1003">Cell membrane</keyword>
<dbReference type="PROSITE" id="PS50928">
    <property type="entry name" value="ABC_TM1"/>
    <property type="match status" value="1"/>
</dbReference>
<dbReference type="RefSeq" id="WP_142897969.1">
    <property type="nucleotide sequence ID" value="NZ_ML660057.1"/>
</dbReference>
<keyword evidence="7 9" id="KW-1133">Transmembrane helix</keyword>
<evidence type="ECO:0000256" key="3">
    <source>
        <dbReference type="ARBA" id="ARBA00022448"/>
    </source>
</evidence>
<feature type="transmembrane region" description="Helical" evidence="9">
    <location>
        <begin position="248"/>
        <end position="270"/>
    </location>
</feature>
<dbReference type="PANTHER" id="PTHR30614">
    <property type="entry name" value="MEMBRANE COMPONENT OF AMINO ACID ABC TRANSPORTER"/>
    <property type="match status" value="1"/>
</dbReference>
<dbReference type="GO" id="GO:0006865">
    <property type="term" value="P:amino acid transport"/>
    <property type="evidence" value="ECO:0007669"/>
    <property type="project" value="UniProtKB-KW"/>
</dbReference>
<evidence type="ECO:0000256" key="4">
    <source>
        <dbReference type="ARBA" id="ARBA00022475"/>
    </source>
</evidence>
<feature type="domain" description="ABC transmembrane type-1" evidence="10">
    <location>
        <begin position="88"/>
        <end position="379"/>
    </location>
</feature>
<feature type="transmembrane region" description="Helical" evidence="9">
    <location>
        <begin position="360"/>
        <end position="382"/>
    </location>
</feature>
<proteinExistence type="inferred from homology"/>
<dbReference type="Proteomes" id="UP000315252">
    <property type="component" value="Unassembled WGS sequence"/>
</dbReference>
<accession>A0A545TN33</accession>
<dbReference type="CDD" id="cd06261">
    <property type="entry name" value="TM_PBP2"/>
    <property type="match status" value="1"/>
</dbReference>
<reference evidence="11 12" key="1">
    <citation type="submission" date="2019-06" db="EMBL/GenBank/DDBJ databases">
        <title>Whole genome sequence for Rhodospirillaceae sp. R148.</title>
        <authorList>
            <person name="Wang G."/>
        </authorList>
    </citation>
    <scope>NUCLEOTIDE SEQUENCE [LARGE SCALE GENOMIC DNA]</scope>
    <source>
        <strain evidence="11 12">R148</strain>
    </source>
</reference>
<organism evidence="11 12">
    <name type="scientific">Denitrobaculum tricleocarpae</name>
    <dbReference type="NCBI Taxonomy" id="2591009"/>
    <lineage>
        <taxon>Bacteria</taxon>
        <taxon>Pseudomonadati</taxon>
        <taxon>Pseudomonadota</taxon>
        <taxon>Alphaproteobacteria</taxon>
        <taxon>Rhodospirillales</taxon>
        <taxon>Rhodospirillaceae</taxon>
        <taxon>Denitrobaculum</taxon>
    </lineage>
</organism>
<evidence type="ECO:0000256" key="1">
    <source>
        <dbReference type="ARBA" id="ARBA00004429"/>
    </source>
</evidence>
<sequence>MEGSAGKVGMPRFTHSLAFRRAALQASAAAALLLFGWFLLQNLSANLSSEGIAIDFGFLSQESGFDVNESLLPYTASDSYGDALVVGLVNTLHLTVVCIVLSTVIGLAIGFARRSGHWLVNRSALVYVETMRNLPKLLILLAVYVLLVRELPMVRDAWSFYDLAYLSNRGFQVPVLSFPGSAPDAAYAVLAALWALPLLLAVLGRFYPSLPGIRLSMRLTALAAACALLVLLIGYLDAGIEAPRFEGFNFVGGAAVSIPFLALAIALSIYHGGQIGEVVRGGIQSVPDGQTEAGYSLGLRWPQIAWLIVLPQALRTIIPPLTNQYLNLMKNTSIGLAVGYSDLVSVMNTSVNQTFRPVELMLLTMAIYLAIGLSVSALLNLYNRAVQFKEN</sequence>
<comment type="similarity">
    <text evidence="2">Belongs to the binding-protein-dependent transport system permease family. HisMQ subfamily.</text>
</comment>
<protein>
    <submittedName>
        <fullName evidence="11">ABC transporter permease subunit</fullName>
    </submittedName>
</protein>
<dbReference type="InterPro" id="IPR000515">
    <property type="entry name" value="MetI-like"/>
</dbReference>
<gene>
    <name evidence="11" type="ORF">FKG95_19000</name>
</gene>
<dbReference type="Pfam" id="PF00528">
    <property type="entry name" value="BPD_transp_1"/>
    <property type="match status" value="1"/>
</dbReference>
<evidence type="ECO:0000256" key="5">
    <source>
        <dbReference type="ARBA" id="ARBA00022692"/>
    </source>
</evidence>
<comment type="subcellular location">
    <subcellularLocation>
        <location evidence="1">Cell inner membrane</location>
        <topology evidence="1">Multi-pass membrane protein</topology>
    </subcellularLocation>
    <subcellularLocation>
        <location evidence="9">Cell membrane</location>
        <topology evidence="9">Multi-pass membrane protein</topology>
    </subcellularLocation>
</comment>
<dbReference type="GO" id="GO:0022857">
    <property type="term" value="F:transmembrane transporter activity"/>
    <property type="evidence" value="ECO:0007669"/>
    <property type="project" value="InterPro"/>
</dbReference>
<keyword evidence="5 9" id="KW-0812">Transmembrane</keyword>
<evidence type="ECO:0000256" key="7">
    <source>
        <dbReference type="ARBA" id="ARBA00022989"/>
    </source>
</evidence>
<evidence type="ECO:0000313" key="11">
    <source>
        <dbReference type="EMBL" id="TQV78637.1"/>
    </source>
</evidence>
<dbReference type="EMBL" id="VHSH01000006">
    <property type="protein sequence ID" value="TQV78637.1"/>
    <property type="molecule type" value="Genomic_DNA"/>
</dbReference>
<dbReference type="AlphaFoldDB" id="A0A545TN33"/>
<dbReference type="NCBIfam" id="TIGR01726">
    <property type="entry name" value="HEQRo_perm_3TM"/>
    <property type="match status" value="1"/>
</dbReference>
<keyword evidence="12" id="KW-1185">Reference proteome</keyword>
<dbReference type="SUPFAM" id="SSF161098">
    <property type="entry name" value="MetI-like"/>
    <property type="match status" value="1"/>
</dbReference>
<feature type="transmembrane region" description="Helical" evidence="9">
    <location>
        <begin position="21"/>
        <end position="40"/>
    </location>
</feature>
<feature type="transmembrane region" description="Helical" evidence="9">
    <location>
        <begin position="92"/>
        <end position="112"/>
    </location>
</feature>
<evidence type="ECO:0000256" key="6">
    <source>
        <dbReference type="ARBA" id="ARBA00022970"/>
    </source>
</evidence>